<protein>
    <submittedName>
        <fullName evidence="1">Uncharacterized protein</fullName>
    </submittedName>
</protein>
<gene>
    <name evidence="1" type="ORF">MKW98_032269</name>
</gene>
<sequence length="152" mass="17432">MLMKDCYPVSILSEAITIACQINPDILSQEVTSYHGEGKWMFRDRFRLRVYVVASTDNMSLQKAQVSEASMVDQVIGIRWSSIFNVESIARVKRYMCDKSNNYNPQNHLPPSLALSELVRNRGWKYRSKVQSVAITHAHEGLLSCIYSERDV</sequence>
<reference evidence="1" key="1">
    <citation type="submission" date="2022-04" db="EMBL/GenBank/DDBJ databases">
        <title>A functionally conserved STORR gene fusion in Papaver species that diverged 16.8 million years ago.</title>
        <authorList>
            <person name="Catania T."/>
        </authorList>
    </citation>
    <scope>NUCLEOTIDE SEQUENCE</scope>
    <source>
        <strain evidence="1">S-188037</strain>
    </source>
</reference>
<accession>A0AAD4XCL4</accession>
<dbReference type="Proteomes" id="UP001202328">
    <property type="component" value="Unassembled WGS sequence"/>
</dbReference>
<keyword evidence="2" id="KW-1185">Reference proteome</keyword>
<proteinExistence type="predicted"/>
<name>A0AAD4XCL4_9MAGN</name>
<evidence type="ECO:0000313" key="2">
    <source>
        <dbReference type="Proteomes" id="UP001202328"/>
    </source>
</evidence>
<dbReference type="EMBL" id="JAJJMB010011222">
    <property type="protein sequence ID" value="KAI3903615.1"/>
    <property type="molecule type" value="Genomic_DNA"/>
</dbReference>
<evidence type="ECO:0000313" key="1">
    <source>
        <dbReference type="EMBL" id="KAI3903615.1"/>
    </source>
</evidence>
<comment type="caution">
    <text evidence="1">The sequence shown here is derived from an EMBL/GenBank/DDBJ whole genome shotgun (WGS) entry which is preliminary data.</text>
</comment>
<dbReference type="AlphaFoldDB" id="A0AAD4XCL4"/>
<organism evidence="1 2">
    <name type="scientific">Papaver atlanticum</name>
    <dbReference type="NCBI Taxonomy" id="357466"/>
    <lineage>
        <taxon>Eukaryota</taxon>
        <taxon>Viridiplantae</taxon>
        <taxon>Streptophyta</taxon>
        <taxon>Embryophyta</taxon>
        <taxon>Tracheophyta</taxon>
        <taxon>Spermatophyta</taxon>
        <taxon>Magnoliopsida</taxon>
        <taxon>Ranunculales</taxon>
        <taxon>Papaveraceae</taxon>
        <taxon>Papaveroideae</taxon>
        <taxon>Papaver</taxon>
    </lineage>
</organism>